<dbReference type="PANTHER" id="PTHR32309">
    <property type="entry name" value="TYROSINE-PROTEIN KINASE"/>
    <property type="match status" value="1"/>
</dbReference>
<dbReference type="GO" id="GO:0005886">
    <property type="term" value="C:plasma membrane"/>
    <property type="evidence" value="ECO:0007669"/>
    <property type="project" value="TreeGrafter"/>
</dbReference>
<feature type="transmembrane region" description="Helical" evidence="10">
    <location>
        <begin position="495"/>
        <end position="514"/>
    </location>
</feature>
<evidence type="ECO:0000256" key="5">
    <source>
        <dbReference type="ARBA" id="ARBA00022777"/>
    </source>
</evidence>
<keyword evidence="3" id="KW-0808">Transferase</keyword>
<comment type="similarity">
    <text evidence="1">Belongs to the CpsD/CapB family.</text>
</comment>
<keyword evidence="10" id="KW-1133">Transmembrane helix</keyword>
<reference evidence="14" key="1">
    <citation type="submission" date="2016-10" db="EMBL/GenBank/DDBJ databases">
        <authorList>
            <person name="Varghese N."/>
            <person name="Submissions S."/>
        </authorList>
    </citation>
    <scope>NUCLEOTIDE SEQUENCE [LARGE SCALE GENOMIC DNA]</scope>
    <source>
        <strain evidence="14">DSM 24729</strain>
    </source>
</reference>
<dbReference type="RefSeq" id="WP_074538380.1">
    <property type="nucleotide sequence ID" value="NZ_FNBD01000005.1"/>
</dbReference>
<name>A0A1G7H693_9FLAO</name>
<dbReference type="EC" id="2.7.10.2" evidence="2"/>
<evidence type="ECO:0000256" key="1">
    <source>
        <dbReference type="ARBA" id="ARBA00007316"/>
    </source>
</evidence>
<evidence type="ECO:0000259" key="11">
    <source>
        <dbReference type="Pfam" id="PF13614"/>
    </source>
</evidence>
<protein>
    <recommendedName>
        <fullName evidence="2">non-specific protein-tyrosine kinase</fullName>
        <ecNumber evidence="2">2.7.10.2</ecNumber>
    </recommendedName>
</protein>
<evidence type="ECO:0000256" key="10">
    <source>
        <dbReference type="SAM" id="Phobius"/>
    </source>
</evidence>
<evidence type="ECO:0000256" key="4">
    <source>
        <dbReference type="ARBA" id="ARBA00022741"/>
    </source>
</evidence>
<evidence type="ECO:0000256" key="3">
    <source>
        <dbReference type="ARBA" id="ARBA00022679"/>
    </source>
</evidence>
<dbReference type="eggNOG" id="COG0489">
    <property type="taxonomic scope" value="Bacteria"/>
</dbReference>
<dbReference type="Pfam" id="PF13614">
    <property type="entry name" value="AAA_31"/>
    <property type="match status" value="1"/>
</dbReference>
<evidence type="ECO:0000313" key="14">
    <source>
        <dbReference type="Proteomes" id="UP000182114"/>
    </source>
</evidence>
<evidence type="ECO:0000259" key="12">
    <source>
        <dbReference type="Pfam" id="PF13807"/>
    </source>
</evidence>
<comment type="catalytic activity">
    <reaction evidence="8">
        <text>L-tyrosyl-[protein] + ATP = O-phospho-L-tyrosyl-[protein] + ADP + H(+)</text>
        <dbReference type="Rhea" id="RHEA:10596"/>
        <dbReference type="Rhea" id="RHEA-COMP:10136"/>
        <dbReference type="Rhea" id="RHEA-COMP:20101"/>
        <dbReference type="ChEBI" id="CHEBI:15378"/>
        <dbReference type="ChEBI" id="CHEBI:30616"/>
        <dbReference type="ChEBI" id="CHEBI:46858"/>
        <dbReference type="ChEBI" id="CHEBI:61978"/>
        <dbReference type="ChEBI" id="CHEBI:456216"/>
        <dbReference type="EC" id="2.7.10.2"/>
    </reaction>
</comment>
<dbReference type="AlphaFoldDB" id="A0A1G7H693"/>
<dbReference type="CDD" id="cd05387">
    <property type="entry name" value="BY-kinase"/>
    <property type="match status" value="1"/>
</dbReference>
<dbReference type="Proteomes" id="UP000182114">
    <property type="component" value="Unassembled WGS sequence"/>
</dbReference>
<dbReference type="InterPro" id="IPR050445">
    <property type="entry name" value="Bact_polysacc_biosynth/exp"/>
</dbReference>
<feature type="coiled-coil region" evidence="9">
    <location>
        <begin position="273"/>
        <end position="380"/>
    </location>
</feature>
<evidence type="ECO:0000256" key="8">
    <source>
        <dbReference type="ARBA" id="ARBA00051245"/>
    </source>
</evidence>
<keyword evidence="14" id="KW-1185">Reference proteome</keyword>
<dbReference type="Pfam" id="PF13807">
    <property type="entry name" value="GNVR"/>
    <property type="match status" value="1"/>
</dbReference>
<dbReference type="Gene3D" id="3.40.50.300">
    <property type="entry name" value="P-loop containing nucleotide triphosphate hydrolases"/>
    <property type="match status" value="1"/>
</dbReference>
<dbReference type="GO" id="GO:0005524">
    <property type="term" value="F:ATP binding"/>
    <property type="evidence" value="ECO:0007669"/>
    <property type="project" value="UniProtKB-KW"/>
</dbReference>
<dbReference type="InterPro" id="IPR027417">
    <property type="entry name" value="P-loop_NTPase"/>
</dbReference>
<dbReference type="GO" id="GO:0004715">
    <property type="term" value="F:non-membrane spanning protein tyrosine kinase activity"/>
    <property type="evidence" value="ECO:0007669"/>
    <property type="project" value="UniProtKB-EC"/>
</dbReference>
<dbReference type="NCBIfam" id="TIGR01007">
    <property type="entry name" value="eps_fam"/>
    <property type="match status" value="1"/>
</dbReference>
<evidence type="ECO:0000256" key="6">
    <source>
        <dbReference type="ARBA" id="ARBA00022840"/>
    </source>
</evidence>
<dbReference type="InterPro" id="IPR032807">
    <property type="entry name" value="GNVR"/>
</dbReference>
<dbReference type="EMBL" id="FNBD01000005">
    <property type="protein sequence ID" value="SDE95957.1"/>
    <property type="molecule type" value="Genomic_DNA"/>
</dbReference>
<dbReference type="PANTHER" id="PTHR32309:SF13">
    <property type="entry name" value="FERRIC ENTEROBACTIN TRANSPORT PROTEIN FEPE"/>
    <property type="match status" value="1"/>
</dbReference>
<dbReference type="InterPro" id="IPR005702">
    <property type="entry name" value="Wzc-like_C"/>
</dbReference>
<organism evidence="13 14">
    <name type="scientific">Cellulophaga baltica</name>
    <dbReference type="NCBI Taxonomy" id="76594"/>
    <lineage>
        <taxon>Bacteria</taxon>
        <taxon>Pseudomonadati</taxon>
        <taxon>Bacteroidota</taxon>
        <taxon>Flavobacteriia</taxon>
        <taxon>Flavobacteriales</taxon>
        <taxon>Flavobacteriaceae</taxon>
        <taxon>Cellulophaga</taxon>
    </lineage>
</organism>
<keyword evidence="5" id="KW-0418">Kinase</keyword>
<dbReference type="InterPro" id="IPR025669">
    <property type="entry name" value="AAA_dom"/>
</dbReference>
<keyword evidence="10" id="KW-0812">Transmembrane</keyword>
<keyword evidence="4" id="KW-0547">Nucleotide-binding</keyword>
<keyword evidence="9" id="KW-0175">Coiled coil</keyword>
<sequence length="766" mass="85406">MKESNPELNSFEQNNIRSIIGKYLKFWPLFAVSLIIAIAAIILYIRYFAENEYEIQSAILLKNVEAGQGFGDLGDFASMGLIKSTHSLEDEIGILTSIGVMEEVISKNNYNITYYIEGNIRDVEVYGEKVPVNITVDETDDNLIYDLPITIKFIDSATYELTTLVEDKELKSQHTFGEVVTTSYGTFTIATKGEAPKLKESKNLYFKIENKDDLIASFLKKLSVVPANKTGSSLNLNFISNDKVKGEEILSKLIETYIEKTIKYENELAENTIKMIDDRLKLLSGEIEDVEKTVVDFKTENTVTNIANNADTYVQQSNEYKNRVAEYQSQINVLEGVEFSLQNGNNETAIGGAVINDPSVNSLIAQYNQALAEKQKLSQSASSSNPLVANLDENLSSLRQSIIQNVRSVKNGYSIARGNLSANANRYDYQIAKVPGMEKKLLDISRDKSTKEGLYLFLLQKREEEVLSLAAPVSSTRIVDYPKAGKFPISPNKKLLYFSGLLLGLFIPVSLLYLKDTLNNKISSVEELTQNLAAPFLGEIARSKNNTIVVTEDRATSPEAELFRLLLFNLNFLKKTEKNQTILVTSTEKGEGKTFIASNLALTFASNGEKVVVLTFDLREPQLMENFNLPNSPGITDFIVKKGLNADQIIQKHPSIDDFYLVGSGSSMNQVGRLMVSNRIGVLMDTLKQEYDRIIIDTAPIGLISDAFALNNYIDSSIYVVRKDKTKKQSLKVINSIYESDRLKNTMVVFNDTKAAASYGYGSIKG</sequence>
<evidence type="ECO:0000256" key="7">
    <source>
        <dbReference type="ARBA" id="ARBA00023137"/>
    </source>
</evidence>
<keyword evidence="7" id="KW-0829">Tyrosine-protein kinase</keyword>
<dbReference type="SUPFAM" id="SSF52540">
    <property type="entry name" value="P-loop containing nucleoside triphosphate hydrolases"/>
    <property type="match status" value="1"/>
</dbReference>
<keyword evidence="10" id="KW-0472">Membrane</keyword>
<feature type="domain" description="AAA" evidence="11">
    <location>
        <begin position="581"/>
        <end position="701"/>
    </location>
</feature>
<proteinExistence type="inferred from homology"/>
<accession>A0A1G7H693</accession>
<evidence type="ECO:0000256" key="9">
    <source>
        <dbReference type="SAM" id="Coils"/>
    </source>
</evidence>
<keyword evidence="6" id="KW-0067">ATP-binding</keyword>
<evidence type="ECO:0000256" key="2">
    <source>
        <dbReference type="ARBA" id="ARBA00011903"/>
    </source>
</evidence>
<feature type="domain" description="Tyrosine-protein kinase G-rich" evidence="12">
    <location>
        <begin position="437"/>
        <end position="515"/>
    </location>
</feature>
<dbReference type="eggNOG" id="COG3206">
    <property type="taxonomic scope" value="Bacteria"/>
</dbReference>
<evidence type="ECO:0000313" key="13">
    <source>
        <dbReference type="EMBL" id="SDE95957.1"/>
    </source>
</evidence>
<gene>
    <name evidence="13" type="ORF">SAMN04487992_105303</name>
</gene>
<feature type="transmembrane region" description="Helical" evidence="10">
    <location>
        <begin position="26"/>
        <end position="49"/>
    </location>
</feature>